<feature type="transmembrane region" description="Helical" evidence="14">
    <location>
        <begin position="159"/>
        <end position="180"/>
    </location>
</feature>
<dbReference type="InterPro" id="IPR038377">
    <property type="entry name" value="Na/Glc_symporter_sf"/>
</dbReference>
<name>A0A3A1Y6X9_9GAMM</name>
<keyword evidence="6 14" id="KW-0769">Symport</keyword>
<evidence type="ECO:0000256" key="9">
    <source>
        <dbReference type="ARBA" id="ARBA00023065"/>
    </source>
</evidence>
<comment type="function">
    <text evidence="14">Catalyzes the sodium-dependent uptake of extracellular L-proline.</text>
</comment>
<feature type="transmembrane region" description="Helical" evidence="14">
    <location>
        <begin position="126"/>
        <end position="147"/>
    </location>
</feature>
<evidence type="ECO:0000256" key="3">
    <source>
        <dbReference type="ARBA" id="ARBA00022448"/>
    </source>
</evidence>
<evidence type="ECO:0000256" key="12">
    <source>
        <dbReference type="ARBA" id="ARBA00033708"/>
    </source>
</evidence>
<evidence type="ECO:0000256" key="5">
    <source>
        <dbReference type="ARBA" id="ARBA00022692"/>
    </source>
</evidence>
<keyword evidence="5 14" id="KW-0812">Transmembrane</keyword>
<keyword evidence="9 14" id="KW-0406">Ion transport</keyword>
<dbReference type="AlphaFoldDB" id="A0A3A1Y6X9"/>
<keyword evidence="14" id="KW-0029">Amino-acid transport</keyword>
<evidence type="ECO:0000256" key="6">
    <source>
        <dbReference type="ARBA" id="ARBA00022847"/>
    </source>
</evidence>
<evidence type="ECO:0000256" key="1">
    <source>
        <dbReference type="ARBA" id="ARBA00004651"/>
    </source>
</evidence>
<dbReference type="PROSITE" id="PS50283">
    <property type="entry name" value="NA_SOLUT_SYMP_3"/>
    <property type="match status" value="1"/>
</dbReference>
<dbReference type="GO" id="GO:0005886">
    <property type="term" value="C:plasma membrane"/>
    <property type="evidence" value="ECO:0007669"/>
    <property type="project" value="UniProtKB-SubCell"/>
</dbReference>
<dbReference type="NCBIfam" id="TIGR00813">
    <property type="entry name" value="sss"/>
    <property type="match status" value="1"/>
</dbReference>
<accession>A0A3A1Y6X9</accession>
<feature type="transmembrane region" description="Helical" evidence="14">
    <location>
        <begin position="231"/>
        <end position="251"/>
    </location>
</feature>
<comment type="caution">
    <text evidence="15">The sequence shown here is derived from an EMBL/GenBank/DDBJ whole genome shotgun (WGS) entry which is preliminary data.</text>
</comment>
<evidence type="ECO:0000256" key="14">
    <source>
        <dbReference type="RuleBase" id="RU366012"/>
    </source>
</evidence>
<dbReference type="GO" id="GO:0005298">
    <property type="term" value="F:proline:sodium symporter activity"/>
    <property type="evidence" value="ECO:0007669"/>
    <property type="project" value="UniProtKB-UniRule"/>
</dbReference>
<dbReference type="PANTHER" id="PTHR48086">
    <property type="entry name" value="SODIUM/PROLINE SYMPORTER-RELATED"/>
    <property type="match status" value="1"/>
</dbReference>
<reference evidence="15 16" key="1">
    <citation type="submission" date="2017-08" db="EMBL/GenBank/DDBJ databases">
        <title>Reclassification of Bisgaard taxon 37 and 44.</title>
        <authorList>
            <person name="Christensen H."/>
        </authorList>
    </citation>
    <scope>NUCLEOTIDE SEQUENCE [LARGE SCALE GENOMIC DNA]</scope>
    <source>
        <strain evidence="15 16">B96_3</strain>
    </source>
</reference>
<comment type="catalytic activity">
    <reaction evidence="12">
        <text>L-proline(in) + Na(+)(in) = L-proline(out) + Na(+)(out)</text>
        <dbReference type="Rhea" id="RHEA:28967"/>
        <dbReference type="ChEBI" id="CHEBI:29101"/>
        <dbReference type="ChEBI" id="CHEBI:60039"/>
    </reaction>
</comment>
<keyword evidence="7 14" id="KW-1133">Transmembrane helix</keyword>
<gene>
    <name evidence="15" type="primary">putP</name>
    <name evidence="15" type="ORF">CKF54_01940</name>
</gene>
<dbReference type="GO" id="GO:0015193">
    <property type="term" value="F:L-proline transmembrane transporter activity"/>
    <property type="evidence" value="ECO:0007669"/>
    <property type="project" value="TreeGrafter"/>
</dbReference>
<dbReference type="InterPro" id="IPR011851">
    <property type="entry name" value="Na/Pro_symporter"/>
</dbReference>
<dbReference type="GO" id="GO:0015824">
    <property type="term" value="P:proline transport"/>
    <property type="evidence" value="ECO:0007669"/>
    <property type="project" value="UniProtKB-UniRule"/>
</dbReference>
<evidence type="ECO:0000313" key="15">
    <source>
        <dbReference type="EMBL" id="RIY34002.1"/>
    </source>
</evidence>
<keyword evidence="3 14" id="KW-0813">Transport</keyword>
<keyword evidence="16" id="KW-1185">Reference proteome</keyword>
<dbReference type="Gene3D" id="1.20.1730.10">
    <property type="entry name" value="Sodium/glucose cotransporter"/>
    <property type="match status" value="1"/>
</dbReference>
<dbReference type="PANTHER" id="PTHR48086:SF3">
    <property type="entry name" value="SODIUM_PROLINE SYMPORTER"/>
    <property type="match status" value="1"/>
</dbReference>
<dbReference type="InterPro" id="IPR050277">
    <property type="entry name" value="Sodium:Solute_Symporter"/>
</dbReference>
<evidence type="ECO:0000256" key="8">
    <source>
        <dbReference type="ARBA" id="ARBA00023053"/>
    </source>
</evidence>
<feature type="transmembrane region" description="Helical" evidence="14">
    <location>
        <begin position="459"/>
        <end position="479"/>
    </location>
</feature>
<evidence type="ECO:0000256" key="11">
    <source>
        <dbReference type="ARBA" id="ARBA00023201"/>
    </source>
</evidence>
<evidence type="ECO:0000313" key="16">
    <source>
        <dbReference type="Proteomes" id="UP000265691"/>
    </source>
</evidence>
<feature type="transmembrane region" description="Helical" evidence="14">
    <location>
        <begin position="272"/>
        <end position="298"/>
    </location>
</feature>
<evidence type="ECO:0000256" key="7">
    <source>
        <dbReference type="ARBA" id="ARBA00022989"/>
    </source>
</evidence>
<comment type="subcellular location">
    <subcellularLocation>
        <location evidence="14">Cell inner membrane</location>
        <topology evidence="14">Multi-pass membrane protein</topology>
    </subcellularLocation>
    <subcellularLocation>
        <location evidence="1">Cell membrane</location>
        <topology evidence="1">Multi-pass membrane protein</topology>
    </subcellularLocation>
</comment>
<feature type="transmembrane region" description="Helical" evidence="14">
    <location>
        <begin position="399"/>
        <end position="418"/>
    </location>
</feature>
<keyword evidence="4" id="KW-1003">Cell membrane</keyword>
<proteinExistence type="inferred from homology"/>
<keyword evidence="10 14" id="KW-0472">Membrane</keyword>
<keyword evidence="14" id="KW-0997">Cell inner membrane</keyword>
<feature type="transmembrane region" description="Helical" evidence="14">
    <location>
        <begin position="368"/>
        <end position="387"/>
    </location>
</feature>
<protein>
    <recommendedName>
        <fullName evidence="14">Sodium/proline symporter</fullName>
    </recommendedName>
    <alternativeName>
        <fullName evidence="14">Proline permease</fullName>
    </alternativeName>
</protein>
<dbReference type="GO" id="GO:0031402">
    <property type="term" value="F:sodium ion binding"/>
    <property type="evidence" value="ECO:0007669"/>
    <property type="project" value="UniProtKB-UniRule"/>
</dbReference>
<dbReference type="Pfam" id="PF00474">
    <property type="entry name" value="SSF"/>
    <property type="match status" value="1"/>
</dbReference>
<keyword evidence="11 14" id="KW-0739">Sodium transport</keyword>
<feature type="transmembrane region" description="Helical" evidence="14">
    <location>
        <begin position="318"/>
        <end position="347"/>
    </location>
</feature>
<evidence type="ECO:0000256" key="2">
    <source>
        <dbReference type="ARBA" id="ARBA00006434"/>
    </source>
</evidence>
<dbReference type="EMBL" id="NRHC01000019">
    <property type="protein sequence ID" value="RIY34002.1"/>
    <property type="molecule type" value="Genomic_DNA"/>
</dbReference>
<dbReference type="CDD" id="cd11475">
    <property type="entry name" value="SLC5sbd_PutP"/>
    <property type="match status" value="1"/>
</dbReference>
<feature type="transmembrane region" description="Helical" evidence="14">
    <location>
        <begin position="192"/>
        <end position="211"/>
    </location>
</feature>
<feature type="transmembrane region" description="Helical" evidence="14">
    <location>
        <begin position="67"/>
        <end position="87"/>
    </location>
</feature>
<dbReference type="InterPro" id="IPR001734">
    <property type="entry name" value="Na/solute_symporter"/>
</dbReference>
<evidence type="ECO:0000256" key="4">
    <source>
        <dbReference type="ARBA" id="ARBA00022475"/>
    </source>
</evidence>
<evidence type="ECO:0000256" key="13">
    <source>
        <dbReference type="RuleBase" id="RU362091"/>
    </source>
</evidence>
<dbReference type="RefSeq" id="WP_119524601.1">
    <property type="nucleotide sequence ID" value="NZ_NRHC01000019.1"/>
</dbReference>
<dbReference type="OrthoDB" id="9789704at2"/>
<sequence>MLNLEIYISFGLYLLIILGVGVFAYFSTRNYDDYVLGGRKMGGFVTAMSAGATDMSGWLLLGLPGAIYMFGLSQAWIAIGLTLGAYFNYRIVAGRLRTFTEHYNNALTLPEFFAARFPNKAKTLKLLSSTIILFFFTIYCASGVVAGAKLFQSLLGMDYSTALVAGALATIIYTFIGGYLAVSWSDCIQATLMIFALVLAPVVILLHFSWGDITQALADKTSVTNIPYSNMLFNISGLGVISSLAWGLGYFGQPHILVRFMASDSVQSINKARTIGIIWMILCLGGACAVGYFGLAYFTLQGIEVPSETIFIELAKAIFNPWVVGIVLSAILAAVMSTLSAQFLMCSTVLTEDFYHGFIRKNASDRELLWFGRLMILVVALGAIYIARDPNSSVMDLVVYAWAGFGSSFGPLIILSLYSRSISCNGALAGMLVGALTVILWSPVMEFLGWHDIASLNEMVPAFILSAFVTLLSSIFSKVDNDIAVRFDKAAEDYQALKDK</sequence>
<dbReference type="NCBIfam" id="TIGR02121">
    <property type="entry name" value="Na_Pro_sym"/>
    <property type="match status" value="1"/>
</dbReference>
<evidence type="ECO:0000256" key="10">
    <source>
        <dbReference type="ARBA" id="ARBA00023136"/>
    </source>
</evidence>
<feature type="transmembrane region" description="Helical" evidence="14">
    <location>
        <begin position="425"/>
        <end position="444"/>
    </location>
</feature>
<comment type="similarity">
    <text evidence="2 13">Belongs to the sodium:solute symporter (SSF) (TC 2.A.21) family.</text>
</comment>
<feature type="transmembrane region" description="Helical" evidence="14">
    <location>
        <begin position="40"/>
        <end position="61"/>
    </location>
</feature>
<feature type="transmembrane region" description="Helical" evidence="14">
    <location>
        <begin position="6"/>
        <end position="28"/>
    </location>
</feature>
<keyword evidence="8 14" id="KW-0915">Sodium</keyword>
<organism evidence="15 16">
    <name type="scientific">Psittacicella hinzii</name>
    <dbReference type="NCBI Taxonomy" id="2028575"/>
    <lineage>
        <taxon>Bacteria</taxon>
        <taxon>Pseudomonadati</taxon>
        <taxon>Pseudomonadota</taxon>
        <taxon>Gammaproteobacteria</taxon>
        <taxon>Pasteurellales</taxon>
        <taxon>Psittacicellaceae</taxon>
        <taxon>Psittacicella</taxon>
    </lineage>
</organism>
<dbReference type="Proteomes" id="UP000265691">
    <property type="component" value="Unassembled WGS sequence"/>
</dbReference>